<dbReference type="GO" id="GO:0005829">
    <property type="term" value="C:cytosol"/>
    <property type="evidence" value="ECO:0007669"/>
    <property type="project" value="TreeGrafter"/>
</dbReference>
<evidence type="ECO:0000259" key="4">
    <source>
        <dbReference type="Pfam" id="PF01156"/>
    </source>
</evidence>
<dbReference type="OrthoDB" id="5783963at2759"/>
<dbReference type="InterPro" id="IPR023186">
    <property type="entry name" value="IUNH"/>
</dbReference>
<proteinExistence type="inferred from homology"/>
<evidence type="ECO:0000256" key="1">
    <source>
        <dbReference type="ARBA" id="ARBA00009176"/>
    </source>
</evidence>
<dbReference type="Pfam" id="PF01156">
    <property type="entry name" value="IU_nuc_hydro"/>
    <property type="match status" value="1"/>
</dbReference>
<dbReference type="GO" id="GO:0008477">
    <property type="term" value="F:purine nucleosidase activity"/>
    <property type="evidence" value="ECO:0007669"/>
    <property type="project" value="TreeGrafter"/>
</dbReference>
<dbReference type="PANTHER" id="PTHR12304">
    <property type="entry name" value="INOSINE-URIDINE PREFERRING NUCLEOSIDE HYDROLASE"/>
    <property type="match status" value="1"/>
</dbReference>
<evidence type="ECO:0000256" key="2">
    <source>
        <dbReference type="ARBA" id="ARBA00022801"/>
    </source>
</evidence>
<dbReference type="Gene3D" id="3.90.245.10">
    <property type="entry name" value="Ribonucleoside hydrolase-like"/>
    <property type="match status" value="1"/>
</dbReference>
<dbReference type="Proteomes" id="UP000218811">
    <property type="component" value="Unassembled WGS sequence"/>
</dbReference>
<dbReference type="PANTHER" id="PTHR12304:SF56">
    <property type="entry name" value="HYDROLASE, PUTATIVE (AFU_ORTHOLOGUE AFUA_1G11790)-RELATED"/>
    <property type="match status" value="1"/>
</dbReference>
<protein>
    <submittedName>
        <fullName evidence="5">Nucleoside hydrolase</fullName>
    </submittedName>
</protein>
<dbReference type="STRING" id="742152.A0A2H3JUJ3"/>
<dbReference type="SUPFAM" id="SSF53590">
    <property type="entry name" value="Nucleoside hydrolase"/>
    <property type="match status" value="1"/>
</dbReference>
<dbReference type="InterPro" id="IPR036452">
    <property type="entry name" value="Ribo_hydro-like"/>
</dbReference>
<keyword evidence="3" id="KW-0326">Glycosidase</keyword>
<dbReference type="AlphaFoldDB" id="A0A2H3JUJ3"/>
<accession>A0A2H3JUJ3</accession>
<keyword evidence="6" id="KW-1185">Reference proteome</keyword>
<evidence type="ECO:0000313" key="6">
    <source>
        <dbReference type="Proteomes" id="UP000218811"/>
    </source>
</evidence>
<dbReference type="EMBL" id="KB468146">
    <property type="protein sequence ID" value="PCH43633.1"/>
    <property type="molecule type" value="Genomic_DNA"/>
</dbReference>
<comment type="similarity">
    <text evidence="1">Belongs to the IUNH family.</text>
</comment>
<evidence type="ECO:0000256" key="3">
    <source>
        <dbReference type="ARBA" id="ARBA00023295"/>
    </source>
</evidence>
<dbReference type="OMA" id="RNVVSMF"/>
<gene>
    <name evidence="5" type="ORF">WOLCODRAFT_103879</name>
</gene>
<evidence type="ECO:0000313" key="5">
    <source>
        <dbReference type="EMBL" id="PCH43633.1"/>
    </source>
</evidence>
<feature type="domain" description="Inosine/uridine-preferring nucleoside hydrolase" evidence="4">
    <location>
        <begin position="5"/>
        <end position="363"/>
    </location>
</feature>
<dbReference type="InterPro" id="IPR001910">
    <property type="entry name" value="Inosine/uridine_hydrolase_dom"/>
</dbReference>
<dbReference type="GO" id="GO:0006152">
    <property type="term" value="P:purine nucleoside catabolic process"/>
    <property type="evidence" value="ECO:0007669"/>
    <property type="project" value="TreeGrafter"/>
</dbReference>
<organism evidence="5 6">
    <name type="scientific">Wolfiporia cocos (strain MD-104)</name>
    <name type="common">Brown rot fungus</name>
    <dbReference type="NCBI Taxonomy" id="742152"/>
    <lineage>
        <taxon>Eukaryota</taxon>
        <taxon>Fungi</taxon>
        <taxon>Dikarya</taxon>
        <taxon>Basidiomycota</taxon>
        <taxon>Agaricomycotina</taxon>
        <taxon>Agaricomycetes</taxon>
        <taxon>Polyporales</taxon>
        <taxon>Phaeolaceae</taxon>
        <taxon>Wolfiporia</taxon>
    </lineage>
</organism>
<keyword evidence="2 5" id="KW-0378">Hydrolase</keyword>
<name>A0A2H3JUJ3_WOLCO</name>
<reference evidence="5 6" key="1">
    <citation type="journal article" date="2012" name="Science">
        <title>The Paleozoic origin of enzymatic lignin decomposition reconstructed from 31 fungal genomes.</title>
        <authorList>
            <person name="Floudas D."/>
            <person name="Binder M."/>
            <person name="Riley R."/>
            <person name="Barry K."/>
            <person name="Blanchette R.A."/>
            <person name="Henrissat B."/>
            <person name="Martinez A.T."/>
            <person name="Otillar R."/>
            <person name="Spatafora J.W."/>
            <person name="Yadav J.S."/>
            <person name="Aerts A."/>
            <person name="Benoit I."/>
            <person name="Boyd A."/>
            <person name="Carlson A."/>
            <person name="Copeland A."/>
            <person name="Coutinho P.M."/>
            <person name="de Vries R.P."/>
            <person name="Ferreira P."/>
            <person name="Findley K."/>
            <person name="Foster B."/>
            <person name="Gaskell J."/>
            <person name="Glotzer D."/>
            <person name="Gorecki P."/>
            <person name="Heitman J."/>
            <person name="Hesse C."/>
            <person name="Hori C."/>
            <person name="Igarashi K."/>
            <person name="Jurgens J.A."/>
            <person name="Kallen N."/>
            <person name="Kersten P."/>
            <person name="Kohler A."/>
            <person name="Kuees U."/>
            <person name="Kumar T.K.A."/>
            <person name="Kuo A."/>
            <person name="LaButti K."/>
            <person name="Larrondo L.F."/>
            <person name="Lindquist E."/>
            <person name="Ling A."/>
            <person name="Lombard V."/>
            <person name="Lucas S."/>
            <person name="Lundell T."/>
            <person name="Martin R."/>
            <person name="McLaughlin D.J."/>
            <person name="Morgenstern I."/>
            <person name="Morin E."/>
            <person name="Murat C."/>
            <person name="Nagy L.G."/>
            <person name="Nolan M."/>
            <person name="Ohm R.A."/>
            <person name="Patyshakuliyeva A."/>
            <person name="Rokas A."/>
            <person name="Ruiz-Duenas F.J."/>
            <person name="Sabat G."/>
            <person name="Salamov A."/>
            <person name="Samejima M."/>
            <person name="Schmutz J."/>
            <person name="Slot J.C."/>
            <person name="St John F."/>
            <person name="Stenlid J."/>
            <person name="Sun H."/>
            <person name="Sun S."/>
            <person name="Syed K."/>
            <person name="Tsang A."/>
            <person name="Wiebenga A."/>
            <person name="Young D."/>
            <person name="Pisabarro A."/>
            <person name="Eastwood D.C."/>
            <person name="Martin F."/>
            <person name="Cullen D."/>
            <person name="Grigoriev I.V."/>
            <person name="Hibbett D.S."/>
        </authorList>
    </citation>
    <scope>NUCLEOTIDE SEQUENCE [LARGE SCALE GENOMIC DNA]</scope>
    <source>
        <strain evidence="5 6">MD-104</strain>
    </source>
</reference>
<sequence>MRTPVIIDTDPGVDDTLAILLALASPELEVLAIIISFGNTDAQSSYLNILKIYQAISRQIEQRPDDRSRFSFLSSTRKVILARGADGPLEGEVHSAQYFHGRDGLGELVQRHPDLNINEDYSASHPYLELTDKPGVEVALDIIRSEPSRSITYIALGPLTNLAQVMRADRTLVRERIGRVVCMGGAVDVPGNTNPVAEFNFFADPYAVRELLTPPSPSLGLPLSRFLLLPLDITTPHEMPFPAYRALVDPAFESTLSPSQPAGKQPLIHFTSAFLERTRDIMLEFGKDAMELHDIAAVWCAIANPPVPDEAGRVIPALTAGWKAVTRTFEIERTGELTRGMLVVDRRDDQGAYAPGSNRAEVQAELERHHFHHAGNYESTALPVQVEVEQRSQTSAFPDHPQGVPCITDTPGPQALLDLMLQRIWGITPSQ</sequence>